<dbReference type="Proteomes" id="UP001154061">
    <property type="component" value="Unassembled WGS sequence"/>
</dbReference>
<proteinExistence type="predicted"/>
<gene>
    <name evidence="2" type="ORF">NDI89_22365</name>
</gene>
<accession>A0A9Q4L950</accession>
<feature type="compositionally biased region" description="Basic and acidic residues" evidence="1">
    <location>
        <begin position="231"/>
        <end position="246"/>
    </location>
</feature>
<comment type="caution">
    <text evidence="2">The sequence shown here is derived from an EMBL/GenBank/DDBJ whole genome shotgun (WGS) entry which is preliminary data.</text>
</comment>
<organism evidence="2 3">
    <name type="scientific">Natrinema salsiterrestre</name>
    <dbReference type="NCBI Taxonomy" id="2950540"/>
    <lineage>
        <taxon>Archaea</taxon>
        <taxon>Methanobacteriati</taxon>
        <taxon>Methanobacteriota</taxon>
        <taxon>Stenosarchaea group</taxon>
        <taxon>Halobacteria</taxon>
        <taxon>Halobacteriales</taxon>
        <taxon>Natrialbaceae</taxon>
        <taxon>Natrinema</taxon>
    </lineage>
</organism>
<evidence type="ECO:0000313" key="2">
    <source>
        <dbReference type="EMBL" id="MDF9748310.1"/>
    </source>
</evidence>
<reference evidence="2" key="1">
    <citation type="submission" date="2022-06" db="EMBL/GenBank/DDBJ databases">
        <title>Natrinema sp. a new haloarchaeum isolate from saline soil.</title>
        <authorList>
            <person name="Strakova D."/>
            <person name="Galisteo C."/>
            <person name="Sanchez-Porro C."/>
            <person name="Ventosa A."/>
        </authorList>
    </citation>
    <scope>NUCLEOTIDE SEQUENCE</scope>
    <source>
        <strain evidence="2">S1CR25-10</strain>
    </source>
</reference>
<evidence type="ECO:0000313" key="3">
    <source>
        <dbReference type="Proteomes" id="UP001154061"/>
    </source>
</evidence>
<dbReference type="EMBL" id="JAMQOT010000014">
    <property type="protein sequence ID" value="MDF9748310.1"/>
    <property type="molecule type" value="Genomic_DNA"/>
</dbReference>
<protein>
    <submittedName>
        <fullName evidence="2">Uncharacterized protein</fullName>
    </submittedName>
</protein>
<evidence type="ECO:0000256" key="1">
    <source>
        <dbReference type="SAM" id="MobiDB-lite"/>
    </source>
</evidence>
<feature type="region of interest" description="Disordered" evidence="1">
    <location>
        <begin position="231"/>
        <end position="250"/>
    </location>
</feature>
<keyword evidence="3" id="KW-1185">Reference proteome</keyword>
<dbReference type="RefSeq" id="WP_277524907.1">
    <property type="nucleotide sequence ID" value="NZ_JAMQOT010000014.1"/>
</dbReference>
<name>A0A9Q4L950_9EURY</name>
<dbReference type="AlphaFoldDB" id="A0A9Q4L950"/>
<sequence length="271" mass="30796">MGRLANNFAVALAECFHAGNTERTTIDALLKSYAGNATVKKSTLEETFADTLADLESDVGDEDSGGDESPTVIPLDVFLDDHVEKVIKHVPTDASADARYTWVLDTGERVETVRQHNALNHFADEIHDVSEYVVARETSDACDLAWYLYVRLFIRENKVEREETGERTLAIEDLQADLNRREVMSEIDDAATSRQIYLPDEDADYVWIPNKIIQFIVTDYEIDMQDLAREMDNRNQRGPRQSEVKDAASTQMRFWQLDRDFADFDGGDSDD</sequence>